<keyword evidence="3" id="KW-1185">Reference proteome</keyword>
<dbReference type="InterPro" id="IPR006566">
    <property type="entry name" value="FBD"/>
</dbReference>
<organism evidence="2 3">
    <name type="scientific">Thlaspi arvense</name>
    <name type="common">Field penny-cress</name>
    <dbReference type="NCBI Taxonomy" id="13288"/>
    <lineage>
        <taxon>Eukaryota</taxon>
        <taxon>Viridiplantae</taxon>
        <taxon>Streptophyta</taxon>
        <taxon>Embryophyta</taxon>
        <taxon>Tracheophyta</taxon>
        <taxon>Spermatophyta</taxon>
        <taxon>Magnoliopsida</taxon>
        <taxon>eudicotyledons</taxon>
        <taxon>Gunneridae</taxon>
        <taxon>Pentapetalae</taxon>
        <taxon>rosids</taxon>
        <taxon>malvids</taxon>
        <taxon>Brassicales</taxon>
        <taxon>Brassicaceae</taxon>
        <taxon>Thlaspideae</taxon>
        <taxon>Thlaspi</taxon>
    </lineage>
</organism>
<sequence>MNPYYNTITDKCMKISFDLIVEAHISLRLTEDVDVSIIESDKAVEMGRKASAFLRGVCNIQILFVSTEALEIKKANSLEPVAELCRDALTIWNEETPVFKKLIQLAIKSNLEVGWEALLGVLMNCPKLQILVIKGLYHRHHDGCGNERLENIHFFLSSSPVKMFKIFIRCRHICDNRKMDIVQIRHFLEKMPALEKLIVYYHTSLDTDAFNLFKRLQETPKVASPKCKIQVISRNLYLSSTLP</sequence>
<proteinExistence type="predicted"/>
<evidence type="ECO:0000313" key="2">
    <source>
        <dbReference type="EMBL" id="CAH2065256.1"/>
    </source>
</evidence>
<dbReference type="PANTHER" id="PTHR31293:SF12">
    <property type="entry name" value="RNI-LIKE SUPERFAMILY PROTEIN"/>
    <property type="match status" value="1"/>
</dbReference>
<reference evidence="2 3" key="1">
    <citation type="submission" date="2022-03" db="EMBL/GenBank/DDBJ databases">
        <authorList>
            <person name="Nunn A."/>
            <person name="Chopra R."/>
            <person name="Nunn A."/>
            <person name="Contreras Garrido A."/>
        </authorList>
    </citation>
    <scope>NUCLEOTIDE SEQUENCE [LARGE SCALE GENOMIC DNA]</scope>
</reference>
<gene>
    <name evidence="2" type="ORF">TAV2_LOCUS15517</name>
</gene>
<dbReference type="EMBL" id="OU466861">
    <property type="protein sequence ID" value="CAH2065256.1"/>
    <property type="molecule type" value="Genomic_DNA"/>
</dbReference>
<protein>
    <recommendedName>
        <fullName evidence="1">FBD domain-containing protein</fullName>
    </recommendedName>
</protein>
<feature type="domain" description="FBD" evidence="1">
    <location>
        <begin position="154"/>
        <end position="232"/>
    </location>
</feature>
<dbReference type="SMART" id="SM00579">
    <property type="entry name" value="FBD"/>
    <property type="match status" value="1"/>
</dbReference>
<dbReference type="InterPro" id="IPR055294">
    <property type="entry name" value="FBL60-like"/>
</dbReference>
<dbReference type="Proteomes" id="UP000836841">
    <property type="component" value="Chromosome 5"/>
</dbReference>
<dbReference type="AlphaFoldDB" id="A0AAU9SGW9"/>
<evidence type="ECO:0000313" key="3">
    <source>
        <dbReference type="Proteomes" id="UP000836841"/>
    </source>
</evidence>
<accession>A0AAU9SGW9</accession>
<dbReference type="SUPFAM" id="SSF52047">
    <property type="entry name" value="RNI-like"/>
    <property type="match status" value="1"/>
</dbReference>
<evidence type="ECO:0000259" key="1">
    <source>
        <dbReference type="SMART" id="SM00579"/>
    </source>
</evidence>
<dbReference type="PANTHER" id="PTHR31293">
    <property type="entry name" value="RNI-LIKE SUPERFAMILY PROTEIN"/>
    <property type="match status" value="1"/>
</dbReference>
<name>A0AAU9SGW9_THLAR</name>